<dbReference type="RefSeq" id="WP_194372598.1">
    <property type="nucleotide sequence ID" value="NZ_CP063767.1"/>
</dbReference>
<dbReference type="InterPro" id="IPR011055">
    <property type="entry name" value="Dup_hybrid_motif"/>
</dbReference>
<dbReference type="SUPFAM" id="SSF51261">
    <property type="entry name" value="Duplicated hybrid motif"/>
    <property type="match status" value="1"/>
</dbReference>
<evidence type="ECO:0000256" key="4">
    <source>
        <dbReference type="ARBA" id="ARBA00022679"/>
    </source>
</evidence>
<dbReference type="PROSITE" id="PS51093">
    <property type="entry name" value="PTS_EIIA_TYPE_1"/>
    <property type="match status" value="1"/>
</dbReference>
<name>A0A7S7RUJ9_9ACTN</name>
<dbReference type="Gene3D" id="2.70.70.10">
    <property type="entry name" value="Glucose Permease (Domain IIA)"/>
    <property type="match status" value="1"/>
</dbReference>
<dbReference type="PANTHER" id="PTHR45008">
    <property type="entry name" value="PTS SYSTEM GLUCOSE-SPECIFIC EIIA COMPONENT"/>
    <property type="match status" value="1"/>
</dbReference>
<keyword evidence="2" id="KW-0813">Transport</keyword>
<evidence type="ECO:0000256" key="2">
    <source>
        <dbReference type="ARBA" id="ARBA00022448"/>
    </source>
</evidence>
<gene>
    <name evidence="8" type="ORF">INP52_03970</name>
</gene>
<keyword evidence="4" id="KW-0808">Transferase</keyword>
<evidence type="ECO:0000259" key="7">
    <source>
        <dbReference type="PROSITE" id="PS51093"/>
    </source>
</evidence>
<sequence length="159" mass="16818">MGLLNFLRDATSDFVVSPVKGEIRPLSNCSDSVFAQGMMGEGAVFLPSEGKIFSPVTGSIEVVFKTLHAIGIKSDADREIMVHVGIDTVELDGAPFVAHVDVGDKVTAGDLILEVDLSALEMSGKSSETVVTVSDLGDKHLEIISAGMVDVGDKVMRIR</sequence>
<evidence type="ECO:0000256" key="3">
    <source>
        <dbReference type="ARBA" id="ARBA00022597"/>
    </source>
</evidence>
<dbReference type="PANTHER" id="PTHR45008:SF1">
    <property type="entry name" value="PTS SYSTEM GLUCOSE-SPECIFIC EIIA COMPONENT"/>
    <property type="match status" value="1"/>
</dbReference>
<dbReference type="GO" id="GO:0009401">
    <property type="term" value="P:phosphoenolpyruvate-dependent sugar phosphotransferase system"/>
    <property type="evidence" value="ECO:0007669"/>
    <property type="project" value="UniProtKB-KW"/>
</dbReference>
<reference evidence="8 9" key="1">
    <citation type="submission" date="2020-10" db="EMBL/GenBank/DDBJ databases">
        <title>Olsenella immobilis sp.nov., isolated from the mud in a fermentation cellar used for the production of Chinese strong-flavoured liquor.</title>
        <authorList>
            <person name="Lu L."/>
        </authorList>
    </citation>
    <scope>NUCLEOTIDE SEQUENCE [LARGE SCALE GENOMIC DNA]</scope>
    <source>
        <strain evidence="8 9">LZLJ-2</strain>
    </source>
</reference>
<organism evidence="8 9">
    <name type="scientific">Thermophilibacter immobilis</name>
    <dbReference type="NCBI Taxonomy" id="2779519"/>
    <lineage>
        <taxon>Bacteria</taxon>
        <taxon>Bacillati</taxon>
        <taxon>Actinomycetota</taxon>
        <taxon>Coriobacteriia</taxon>
        <taxon>Coriobacteriales</taxon>
        <taxon>Atopobiaceae</taxon>
        <taxon>Thermophilibacter</taxon>
    </lineage>
</organism>
<keyword evidence="5" id="KW-0598">Phosphotransferase system</keyword>
<evidence type="ECO:0000313" key="8">
    <source>
        <dbReference type="EMBL" id="QOY61351.1"/>
    </source>
</evidence>
<protein>
    <submittedName>
        <fullName evidence="8">PTS glucose transporter subunit IIA</fullName>
    </submittedName>
</protein>
<feature type="domain" description="PTS EIIA type-1" evidence="7">
    <location>
        <begin position="31"/>
        <end position="135"/>
    </location>
</feature>
<dbReference type="AlphaFoldDB" id="A0A7S7RUJ9"/>
<dbReference type="NCBIfam" id="TIGR00830">
    <property type="entry name" value="PTBA"/>
    <property type="match status" value="1"/>
</dbReference>
<keyword evidence="3 8" id="KW-0762">Sugar transport</keyword>
<dbReference type="InterPro" id="IPR050890">
    <property type="entry name" value="PTS_EIIA_component"/>
</dbReference>
<dbReference type="InterPro" id="IPR001127">
    <property type="entry name" value="PTS_EIIA_1_perm"/>
</dbReference>
<dbReference type="KEGG" id="tio:INP52_03970"/>
<evidence type="ECO:0000256" key="1">
    <source>
        <dbReference type="ARBA" id="ARBA00004496"/>
    </source>
</evidence>
<dbReference type="Proteomes" id="UP000593735">
    <property type="component" value="Chromosome"/>
</dbReference>
<dbReference type="FunFam" id="2.70.70.10:FF:000001">
    <property type="entry name" value="PTS system glucose-specific IIA component"/>
    <property type="match status" value="1"/>
</dbReference>
<keyword evidence="9" id="KW-1185">Reference proteome</keyword>
<comment type="subcellular location">
    <subcellularLocation>
        <location evidence="1">Cytoplasm</location>
    </subcellularLocation>
</comment>
<proteinExistence type="predicted"/>
<dbReference type="EMBL" id="CP063767">
    <property type="protein sequence ID" value="QOY61351.1"/>
    <property type="molecule type" value="Genomic_DNA"/>
</dbReference>
<evidence type="ECO:0000256" key="5">
    <source>
        <dbReference type="ARBA" id="ARBA00022683"/>
    </source>
</evidence>
<accession>A0A7S7RUJ9</accession>
<dbReference type="Pfam" id="PF00358">
    <property type="entry name" value="PTS_EIIA_1"/>
    <property type="match status" value="1"/>
</dbReference>
<dbReference type="GO" id="GO:0005737">
    <property type="term" value="C:cytoplasm"/>
    <property type="evidence" value="ECO:0007669"/>
    <property type="project" value="UniProtKB-SubCell"/>
</dbReference>
<evidence type="ECO:0000256" key="6">
    <source>
        <dbReference type="ARBA" id="ARBA00022777"/>
    </source>
</evidence>
<keyword evidence="6" id="KW-0418">Kinase</keyword>
<evidence type="ECO:0000313" key="9">
    <source>
        <dbReference type="Proteomes" id="UP000593735"/>
    </source>
</evidence>
<dbReference type="GO" id="GO:0016301">
    <property type="term" value="F:kinase activity"/>
    <property type="evidence" value="ECO:0007669"/>
    <property type="project" value="UniProtKB-KW"/>
</dbReference>